<reference evidence="3" key="1">
    <citation type="submission" date="2023-06" db="EMBL/GenBank/DDBJ databases">
        <title>Multi-omics analyses reveal the molecular pathogenesis toolkit of Lasiodiplodia hormozganensis, a cross-kingdom pathogen.</title>
        <authorList>
            <person name="Felix C."/>
            <person name="Meneses R."/>
            <person name="Goncalves M.F.M."/>
            <person name="Tilleman L."/>
            <person name="Duarte A.S."/>
            <person name="Jorrin-Novo J.V."/>
            <person name="Van De Peer Y."/>
            <person name="Deforce D."/>
            <person name="Van Nieuwerburgh F."/>
            <person name="Esteves A.C."/>
            <person name="Alves A."/>
        </authorList>
    </citation>
    <scope>NUCLEOTIDE SEQUENCE</scope>
    <source>
        <strain evidence="3">CBS 339.90</strain>
    </source>
</reference>
<accession>A0AA39WHH5</accession>
<sequence length="267" mass="29610">MGYFSHWKLELLALLFNLASLTTLIALLAAFDGKALFNWHGLTLNTFKLFWKCKKEFLLLLGALTTIFAIAIDPFTQQLVQFEEKSTEVESFDVTIPRATRYAKGSVYTVTSDNSTQVNGVWFRPTSADADFAIQAAVFYGLTHSVEDSLRDAPFQCPTGNCTWDPFESLAVCSRCNNLSNMVQKRTAERDESEIYDQIIFELPNGLSLDAHWTTTNGSRLVQQNSNIKGTAKSCRSSDEGLLFGDAASTPRKMRASDGNSEGPGSR</sequence>
<evidence type="ECO:0000256" key="1">
    <source>
        <dbReference type="SAM" id="MobiDB-lite"/>
    </source>
</evidence>
<feature type="region of interest" description="Disordered" evidence="1">
    <location>
        <begin position="230"/>
        <end position="267"/>
    </location>
</feature>
<keyword evidence="2" id="KW-0812">Transmembrane</keyword>
<comment type="caution">
    <text evidence="3">The sequence shown here is derived from an EMBL/GenBank/DDBJ whole genome shotgun (WGS) entry which is preliminary data.</text>
</comment>
<dbReference type="EMBL" id="JAUJDW010000189">
    <property type="protein sequence ID" value="KAK0615498.1"/>
    <property type="molecule type" value="Genomic_DNA"/>
</dbReference>
<dbReference type="PANTHER" id="PTHR35394">
    <property type="entry name" value="DUF3176 DOMAIN-CONTAINING PROTEIN"/>
    <property type="match status" value="1"/>
</dbReference>
<feature type="transmembrane region" description="Helical" evidence="2">
    <location>
        <begin position="12"/>
        <end position="31"/>
    </location>
</feature>
<feature type="transmembrane region" description="Helical" evidence="2">
    <location>
        <begin position="57"/>
        <end position="76"/>
    </location>
</feature>
<dbReference type="AlphaFoldDB" id="A0AA39WHH5"/>
<name>A0AA39WHH5_9PEZI</name>
<dbReference type="PANTHER" id="PTHR35394:SF5">
    <property type="entry name" value="DUF3176 DOMAIN-CONTAINING PROTEIN"/>
    <property type="match status" value="1"/>
</dbReference>
<protein>
    <submittedName>
        <fullName evidence="3">Uncharacterized protein</fullName>
    </submittedName>
</protein>
<organism evidence="3 4">
    <name type="scientific">Lasiodiplodia hormozganensis</name>
    <dbReference type="NCBI Taxonomy" id="869390"/>
    <lineage>
        <taxon>Eukaryota</taxon>
        <taxon>Fungi</taxon>
        <taxon>Dikarya</taxon>
        <taxon>Ascomycota</taxon>
        <taxon>Pezizomycotina</taxon>
        <taxon>Dothideomycetes</taxon>
        <taxon>Dothideomycetes incertae sedis</taxon>
        <taxon>Botryosphaeriales</taxon>
        <taxon>Botryosphaeriaceae</taxon>
        <taxon>Lasiodiplodia</taxon>
    </lineage>
</organism>
<gene>
    <name evidence="3" type="ORF">DIS24_g11758</name>
</gene>
<proteinExistence type="predicted"/>
<keyword evidence="2" id="KW-1133">Transmembrane helix</keyword>
<evidence type="ECO:0000313" key="4">
    <source>
        <dbReference type="Proteomes" id="UP001175001"/>
    </source>
</evidence>
<evidence type="ECO:0000313" key="3">
    <source>
        <dbReference type="EMBL" id="KAK0615498.1"/>
    </source>
</evidence>
<dbReference type="Proteomes" id="UP001175001">
    <property type="component" value="Unassembled WGS sequence"/>
</dbReference>
<keyword evidence="2" id="KW-0472">Membrane</keyword>
<evidence type="ECO:0000256" key="2">
    <source>
        <dbReference type="SAM" id="Phobius"/>
    </source>
</evidence>
<keyword evidence="4" id="KW-1185">Reference proteome</keyword>